<dbReference type="PANTHER" id="PTHR30163:SF8">
    <property type="entry name" value="LYTIC MUREIN TRANSGLYCOSYLASE"/>
    <property type="match status" value="1"/>
</dbReference>
<dbReference type="Gene3D" id="1.10.530.10">
    <property type="match status" value="1"/>
</dbReference>
<feature type="region of interest" description="Disordered" evidence="1">
    <location>
        <begin position="280"/>
        <end position="379"/>
    </location>
</feature>
<proteinExistence type="predicted"/>
<evidence type="ECO:0000256" key="1">
    <source>
        <dbReference type="SAM" id="MobiDB-lite"/>
    </source>
</evidence>
<feature type="compositionally biased region" description="Basic and acidic residues" evidence="1">
    <location>
        <begin position="291"/>
        <end position="316"/>
    </location>
</feature>
<sequence length="379" mass="38697">MTFWRSRPNRIHVPRRGLAVGTTAAALGALVLGGTVSSVAADPVSSVQPGPSIDLAGAQSAVAARAVAETVPSGSSQLVGFAPPADPTAAGGGDPQFRLAADLPAGPLGIPGMVLKAYKLAATRVAAESPQCKLPWFLLAGIGRIESGHAGNGNVDAYGNTLTKIRGPVLDGSLAGNAVIHDSDGGRLDGDGGHDRAMGPMQFIPSTWAAWGADANGDGKADPDNIFDATYSAGRYLCAGFTDIMAGQNKVNAVLRYNHSMAYVNNVLAWAAAYSTGVMPTTPIPEMSATPDDKDKDKKDKDRDKKNGDRDKKPGESTRPSTPKSSTPPSKPSPSKPPQACLGIICLPPGIGPAPAPAPKPSPKKPAPAPAGPAKTADR</sequence>
<gene>
    <name evidence="3" type="ORF">GCM10009855_15300</name>
</gene>
<dbReference type="Proteomes" id="UP001501170">
    <property type="component" value="Unassembled WGS sequence"/>
</dbReference>
<dbReference type="InterPro" id="IPR031304">
    <property type="entry name" value="SLT_2"/>
</dbReference>
<dbReference type="InterPro" id="IPR023346">
    <property type="entry name" value="Lysozyme-like_dom_sf"/>
</dbReference>
<dbReference type="InterPro" id="IPR043426">
    <property type="entry name" value="MltB-like"/>
</dbReference>
<dbReference type="SUPFAM" id="SSF53955">
    <property type="entry name" value="Lysozyme-like"/>
    <property type="match status" value="1"/>
</dbReference>
<feature type="region of interest" description="Disordered" evidence="1">
    <location>
        <begin position="75"/>
        <end position="94"/>
    </location>
</feature>
<name>A0ABP5UFV8_9ACTN</name>
<feature type="domain" description="Transglycosylase SLT" evidence="2">
    <location>
        <begin position="197"/>
        <end position="237"/>
    </location>
</feature>
<dbReference type="RefSeq" id="WP_222111040.1">
    <property type="nucleotide sequence ID" value="NZ_BAAARB010000006.1"/>
</dbReference>
<comment type="caution">
    <text evidence="3">The sequence shown here is derived from an EMBL/GenBank/DDBJ whole genome shotgun (WGS) entry which is preliminary data.</text>
</comment>
<feature type="compositionally biased region" description="Pro residues" evidence="1">
    <location>
        <begin position="350"/>
        <end position="371"/>
    </location>
</feature>
<dbReference type="CDD" id="cd13399">
    <property type="entry name" value="Slt35-like"/>
    <property type="match status" value="1"/>
</dbReference>
<protein>
    <recommendedName>
        <fullName evidence="2">Transglycosylase SLT domain-containing protein</fullName>
    </recommendedName>
</protein>
<feature type="compositionally biased region" description="Low complexity" evidence="1">
    <location>
        <begin position="80"/>
        <end position="89"/>
    </location>
</feature>
<reference evidence="4" key="1">
    <citation type="journal article" date="2019" name="Int. J. Syst. Evol. Microbiol.">
        <title>The Global Catalogue of Microorganisms (GCM) 10K type strain sequencing project: providing services to taxonomists for standard genome sequencing and annotation.</title>
        <authorList>
            <consortium name="The Broad Institute Genomics Platform"/>
            <consortium name="The Broad Institute Genome Sequencing Center for Infectious Disease"/>
            <person name="Wu L."/>
            <person name="Ma J."/>
        </authorList>
    </citation>
    <scope>NUCLEOTIDE SEQUENCE [LARGE SCALE GENOMIC DNA]</scope>
    <source>
        <strain evidence="4">JCM 16227</strain>
    </source>
</reference>
<evidence type="ECO:0000259" key="2">
    <source>
        <dbReference type="Pfam" id="PF13406"/>
    </source>
</evidence>
<accession>A0ABP5UFV8</accession>
<dbReference type="Pfam" id="PF13406">
    <property type="entry name" value="SLT_2"/>
    <property type="match status" value="1"/>
</dbReference>
<dbReference type="PANTHER" id="PTHR30163">
    <property type="entry name" value="MEMBRANE-BOUND LYTIC MUREIN TRANSGLYCOSYLASE B"/>
    <property type="match status" value="1"/>
</dbReference>
<feature type="compositionally biased region" description="Low complexity" evidence="1">
    <location>
        <begin position="317"/>
        <end position="328"/>
    </location>
</feature>
<dbReference type="EMBL" id="BAAARB010000006">
    <property type="protein sequence ID" value="GAA2376867.1"/>
    <property type="molecule type" value="Genomic_DNA"/>
</dbReference>
<keyword evidence="4" id="KW-1185">Reference proteome</keyword>
<organism evidence="3 4">
    <name type="scientific">Gordonia cholesterolivorans</name>
    <dbReference type="NCBI Taxonomy" id="559625"/>
    <lineage>
        <taxon>Bacteria</taxon>
        <taxon>Bacillati</taxon>
        <taxon>Actinomycetota</taxon>
        <taxon>Actinomycetes</taxon>
        <taxon>Mycobacteriales</taxon>
        <taxon>Gordoniaceae</taxon>
        <taxon>Gordonia</taxon>
    </lineage>
</organism>
<evidence type="ECO:0000313" key="3">
    <source>
        <dbReference type="EMBL" id="GAA2376867.1"/>
    </source>
</evidence>
<evidence type="ECO:0000313" key="4">
    <source>
        <dbReference type="Proteomes" id="UP001501170"/>
    </source>
</evidence>